<keyword evidence="10" id="KW-1185">Reference proteome</keyword>
<evidence type="ECO:0000256" key="7">
    <source>
        <dbReference type="RuleBase" id="RU363032"/>
    </source>
</evidence>
<evidence type="ECO:0000313" key="10">
    <source>
        <dbReference type="Proteomes" id="UP000193396"/>
    </source>
</evidence>
<protein>
    <submittedName>
        <fullName evidence="9">Sugar ABC transporter permease</fullName>
    </submittedName>
</protein>
<comment type="subcellular location">
    <subcellularLocation>
        <location evidence="1 7">Cell membrane</location>
        <topology evidence="1 7">Multi-pass membrane protein</topology>
    </subcellularLocation>
</comment>
<dbReference type="CDD" id="cd06261">
    <property type="entry name" value="TM_PBP2"/>
    <property type="match status" value="1"/>
</dbReference>
<reference evidence="9 10" key="1">
    <citation type="submission" date="2014-03" db="EMBL/GenBank/DDBJ databases">
        <title>The draft genome sequence of Thalassospira alkalitolerans JCM 18968.</title>
        <authorList>
            <person name="Lai Q."/>
            <person name="Shao Z."/>
        </authorList>
    </citation>
    <scope>NUCLEOTIDE SEQUENCE [LARGE SCALE GENOMIC DNA]</scope>
    <source>
        <strain evidence="9 10">JCM 18968</strain>
    </source>
</reference>
<evidence type="ECO:0000259" key="8">
    <source>
        <dbReference type="PROSITE" id="PS50928"/>
    </source>
</evidence>
<dbReference type="Proteomes" id="UP000193396">
    <property type="component" value="Unassembled WGS sequence"/>
</dbReference>
<evidence type="ECO:0000313" key="9">
    <source>
        <dbReference type="EMBL" id="OSQ43831.1"/>
    </source>
</evidence>
<dbReference type="Pfam" id="PF00528">
    <property type="entry name" value="BPD_transp_1"/>
    <property type="match status" value="1"/>
</dbReference>
<feature type="transmembrane region" description="Helical" evidence="7">
    <location>
        <begin position="140"/>
        <end position="158"/>
    </location>
</feature>
<dbReference type="AlphaFoldDB" id="A0A1Y2L7G8"/>
<organism evidence="9 10">
    <name type="scientific">Thalassospira alkalitolerans</name>
    <dbReference type="NCBI Taxonomy" id="1293890"/>
    <lineage>
        <taxon>Bacteria</taxon>
        <taxon>Pseudomonadati</taxon>
        <taxon>Pseudomonadota</taxon>
        <taxon>Alphaproteobacteria</taxon>
        <taxon>Rhodospirillales</taxon>
        <taxon>Thalassospiraceae</taxon>
        <taxon>Thalassospira</taxon>
    </lineage>
</organism>
<evidence type="ECO:0000256" key="6">
    <source>
        <dbReference type="ARBA" id="ARBA00023136"/>
    </source>
</evidence>
<keyword evidence="5 7" id="KW-1133">Transmembrane helix</keyword>
<comment type="caution">
    <text evidence="9">The sequence shown here is derived from an EMBL/GenBank/DDBJ whole genome shotgun (WGS) entry which is preliminary data.</text>
</comment>
<dbReference type="PROSITE" id="PS51257">
    <property type="entry name" value="PROKAR_LIPOPROTEIN"/>
    <property type="match status" value="1"/>
</dbReference>
<evidence type="ECO:0000256" key="4">
    <source>
        <dbReference type="ARBA" id="ARBA00022692"/>
    </source>
</evidence>
<name>A0A1Y2L7G8_9PROT</name>
<feature type="transmembrane region" description="Helical" evidence="7">
    <location>
        <begin position="9"/>
        <end position="30"/>
    </location>
</feature>
<feature type="transmembrane region" description="Helical" evidence="7">
    <location>
        <begin position="106"/>
        <end position="128"/>
    </location>
</feature>
<evidence type="ECO:0000256" key="5">
    <source>
        <dbReference type="ARBA" id="ARBA00022989"/>
    </source>
</evidence>
<dbReference type="PANTHER" id="PTHR43744">
    <property type="entry name" value="ABC TRANSPORTER PERMEASE PROTEIN MG189-RELATED-RELATED"/>
    <property type="match status" value="1"/>
</dbReference>
<dbReference type="PROSITE" id="PS50928">
    <property type="entry name" value="ABC_TM1"/>
    <property type="match status" value="1"/>
</dbReference>
<gene>
    <name evidence="9" type="ORF">TALK_19900</name>
</gene>
<dbReference type="InterPro" id="IPR000515">
    <property type="entry name" value="MetI-like"/>
</dbReference>
<dbReference type="EMBL" id="JFKB01000022">
    <property type="protein sequence ID" value="OSQ43831.1"/>
    <property type="molecule type" value="Genomic_DNA"/>
</dbReference>
<dbReference type="GO" id="GO:0055085">
    <property type="term" value="P:transmembrane transport"/>
    <property type="evidence" value="ECO:0007669"/>
    <property type="project" value="InterPro"/>
</dbReference>
<comment type="similarity">
    <text evidence="7">Belongs to the binding-protein-dependent transport system permease family.</text>
</comment>
<feature type="transmembrane region" description="Helical" evidence="7">
    <location>
        <begin position="68"/>
        <end position="94"/>
    </location>
</feature>
<evidence type="ECO:0000256" key="3">
    <source>
        <dbReference type="ARBA" id="ARBA00022475"/>
    </source>
</evidence>
<dbReference type="PANTHER" id="PTHR43744:SF12">
    <property type="entry name" value="ABC TRANSPORTER PERMEASE PROTEIN MG189-RELATED"/>
    <property type="match status" value="1"/>
</dbReference>
<evidence type="ECO:0000256" key="1">
    <source>
        <dbReference type="ARBA" id="ARBA00004651"/>
    </source>
</evidence>
<keyword evidence="4 7" id="KW-0812">Transmembrane</keyword>
<keyword evidence="6 7" id="KW-0472">Membrane</keyword>
<sequence length="274" mass="30363">MGRVSSGNILLLVFTLIAACAWAFPLYWAIVTSLKPEAEVVGSLSLWPQTVDLSSYIFALFETNLVRWYVNSIGTSVLITAIVIVISMMCGYALSQIVFPGRRMLFLVVLASFMVPSQALVVSQFVLMHKFGMINTWGGIILPQVIIPVVVIVYKQFFDSVPRELREAAKLDGCGEFQILFKLYLPLNWGITTALSIITFIMAWNNFLWPFLVTTSEEMMTVTVGITQVGDSFGVQYARDMAVAVMAAMPVAVAYLIFQRRVTQAIMLSSGIKG</sequence>
<feature type="domain" description="ABC transmembrane type-1" evidence="8">
    <location>
        <begin position="73"/>
        <end position="258"/>
    </location>
</feature>
<dbReference type="SUPFAM" id="SSF161098">
    <property type="entry name" value="MetI-like"/>
    <property type="match status" value="1"/>
</dbReference>
<dbReference type="InterPro" id="IPR035906">
    <property type="entry name" value="MetI-like_sf"/>
</dbReference>
<keyword evidence="2 7" id="KW-0813">Transport</keyword>
<keyword evidence="3" id="KW-1003">Cell membrane</keyword>
<dbReference type="Gene3D" id="1.10.3720.10">
    <property type="entry name" value="MetI-like"/>
    <property type="match status" value="1"/>
</dbReference>
<evidence type="ECO:0000256" key="2">
    <source>
        <dbReference type="ARBA" id="ARBA00022448"/>
    </source>
</evidence>
<accession>A0A1Y2L7G8</accession>
<dbReference type="OrthoDB" id="9815445at2"/>
<proteinExistence type="inferred from homology"/>
<dbReference type="STRING" id="1293890.TALK_19900"/>
<dbReference type="GO" id="GO:0005886">
    <property type="term" value="C:plasma membrane"/>
    <property type="evidence" value="ECO:0007669"/>
    <property type="project" value="UniProtKB-SubCell"/>
</dbReference>
<dbReference type="RefSeq" id="WP_085620914.1">
    <property type="nucleotide sequence ID" value="NZ_CAXBPE010000026.1"/>
</dbReference>
<feature type="transmembrane region" description="Helical" evidence="7">
    <location>
        <begin position="241"/>
        <end position="258"/>
    </location>
</feature>
<feature type="transmembrane region" description="Helical" evidence="7">
    <location>
        <begin position="179"/>
        <end position="204"/>
    </location>
</feature>